<dbReference type="STRING" id="838561.P344_03620"/>
<protein>
    <submittedName>
        <fullName evidence="1">Uncharacterized protein</fullName>
    </submittedName>
</protein>
<evidence type="ECO:0000313" key="2">
    <source>
        <dbReference type="Proteomes" id="UP000019260"/>
    </source>
</evidence>
<keyword evidence="2" id="KW-1185">Reference proteome</keyword>
<dbReference type="HOGENOM" id="CLU_3333172_0_0_14"/>
<dbReference type="PATRIC" id="fig|838561.3.peg.700"/>
<accession>W6AMW4</accession>
<organism evidence="1 2">
    <name type="scientific">Spiroplasma mirum ATCC 29335</name>
    <dbReference type="NCBI Taxonomy" id="838561"/>
    <lineage>
        <taxon>Bacteria</taxon>
        <taxon>Bacillati</taxon>
        <taxon>Mycoplasmatota</taxon>
        <taxon>Mollicutes</taxon>
        <taxon>Entomoplasmatales</taxon>
        <taxon>Spiroplasmataceae</taxon>
        <taxon>Spiroplasma</taxon>
    </lineage>
</organism>
<reference evidence="1 2" key="1">
    <citation type="submission" date="2013-09" db="EMBL/GenBank/DDBJ databases">
        <title>Complete genome sequence of Spiroplasma mirum suckling mouse cataract agent.</title>
        <authorList>
            <person name="Landry C.A."/>
            <person name="Bastian F.O."/>
            <person name="Thune R.L."/>
        </authorList>
    </citation>
    <scope>NUCLEOTIDE SEQUENCE [LARGE SCALE GENOMIC DNA]</scope>
    <source>
        <strain evidence="1 2">SMCA</strain>
    </source>
</reference>
<dbReference type="KEGG" id="smia:P344_03620"/>
<gene>
    <name evidence="1" type="ORF">P344_03620</name>
</gene>
<dbReference type="Proteomes" id="UP000019260">
    <property type="component" value="Chromosome"/>
</dbReference>
<dbReference type="EMBL" id="CP006720">
    <property type="protein sequence ID" value="AHI58065.1"/>
    <property type="molecule type" value="Genomic_DNA"/>
</dbReference>
<name>W6AMW4_9MOLU</name>
<sequence length="38" mass="4583">MLIPNNTYYYFINSTITQLPSDYCQNNENLVYSSHYEE</sequence>
<dbReference type="AlphaFoldDB" id="W6AMW4"/>
<proteinExistence type="predicted"/>
<evidence type="ECO:0000313" key="1">
    <source>
        <dbReference type="EMBL" id="AHI58065.1"/>
    </source>
</evidence>